<dbReference type="EMBL" id="AP017312">
    <property type="protein sequence ID" value="BAU26382.1"/>
    <property type="molecule type" value="Genomic_DNA"/>
</dbReference>
<keyword evidence="2" id="KW-1185">Reference proteome</keyword>
<accession>A0A0U5BE36</accession>
<dbReference type="OrthoDB" id="6008408at2"/>
<name>A0A0U5BE36_9BACL</name>
<dbReference type="Proteomes" id="UP000217696">
    <property type="component" value="Chromosome"/>
</dbReference>
<dbReference type="AlphaFoldDB" id="A0A0U5BE36"/>
<proteinExistence type="predicted"/>
<dbReference type="Gene3D" id="3.30.70.1790">
    <property type="entry name" value="RepB DNA-primase, N-terminal domain"/>
    <property type="match status" value="1"/>
</dbReference>
<evidence type="ECO:0000313" key="1">
    <source>
        <dbReference type="EMBL" id="BAU26382.1"/>
    </source>
</evidence>
<evidence type="ECO:0000313" key="2">
    <source>
        <dbReference type="Proteomes" id="UP000217696"/>
    </source>
</evidence>
<reference evidence="1 2" key="1">
    <citation type="submission" date="2015-12" db="EMBL/GenBank/DDBJ databases">
        <title>Genome sequence of Aneurinibacillus soli.</title>
        <authorList>
            <person name="Lee J.S."/>
            <person name="Lee K.C."/>
            <person name="Kim K.K."/>
            <person name="Lee B.W."/>
        </authorList>
    </citation>
    <scope>NUCLEOTIDE SEQUENCE [LARGE SCALE GENOMIC DNA]</scope>
    <source>
        <strain evidence="1 2">CB4</strain>
    </source>
</reference>
<dbReference type="RefSeq" id="WP_096463436.1">
    <property type="nucleotide sequence ID" value="NZ_AP017312.1"/>
</dbReference>
<gene>
    <name evidence="1" type="ORF">CB4_00509</name>
</gene>
<sequence>MTSQNKRKRPISPFIQERSRHLHAFLQALCISERETLWFRLIDDNSSPLSKKVAINLSRPYKDIEKSVLQVRFTNSRNTLINPYQSNIKGYGVHMVINGGGTKKESIRRIRAQFIDVDLNKRTAQASSREEADVIAEAFQHDEKDPVTDVSCRESGGLFHLTGIRTESHVQHLKQQFLHQHMPDLTDAMIVETLNGYHIYWPIRNGDVKQFSPIQQALSHKFQSDPNIWNLSRTMRIPGYYHMKNPYRPFMLQIIQPGRATPFTQNELIDRLALTLES</sequence>
<protein>
    <submittedName>
        <fullName evidence="1">Uncharacterized protein</fullName>
    </submittedName>
</protein>
<dbReference type="KEGG" id="asoc:CB4_00509"/>
<organism evidence="1 2">
    <name type="scientific">Aneurinibacillus soli</name>
    <dbReference type="NCBI Taxonomy" id="1500254"/>
    <lineage>
        <taxon>Bacteria</taxon>
        <taxon>Bacillati</taxon>
        <taxon>Bacillota</taxon>
        <taxon>Bacilli</taxon>
        <taxon>Bacillales</taxon>
        <taxon>Paenibacillaceae</taxon>
        <taxon>Aneurinibacillus group</taxon>
        <taxon>Aneurinibacillus</taxon>
    </lineage>
</organism>